<dbReference type="GeneID" id="18239520"/>
<feature type="compositionally biased region" description="Acidic residues" evidence="1">
    <location>
        <begin position="229"/>
        <end position="238"/>
    </location>
</feature>
<dbReference type="RefSeq" id="XP_006682420.1">
    <property type="nucleotide sequence ID" value="XM_006682357.1"/>
</dbReference>
<feature type="compositionally biased region" description="Polar residues" evidence="1">
    <location>
        <begin position="213"/>
        <end position="228"/>
    </location>
</feature>
<sequence length="238" mass="26572">MIAIILIYSFLISGIFAGLDDFCQSSTASTSDQTPSTSGQRQSRPPTGAKKNRCFTKYLHMEGPCHPDELESYDSAAANIKKSNNKLLGLIKSTKRGMSMLKLDLIQLNYEPDVQLASQGHTRVSAQAMLVYRLKSANMILKLLDEIYKDQMSSMMSIQTRLFTRKCPGIREILLKTSKYFKDPKMIPLRLSEIFGDPQGRYVSMFPKMAQAVGTSGSNEATQTTEPDQSTETDMQVD</sequence>
<dbReference type="InParanoid" id="F4PD44"/>
<feature type="region of interest" description="Disordered" evidence="1">
    <location>
        <begin position="27"/>
        <end position="51"/>
    </location>
</feature>
<evidence type="ECO:0008006" key="5">
    <source>
        <dbReference type="Google" id="ProtNLM"/>
    </source>
</evidence>
<gene>
    <name evidence="3" type="ORF">BATDEDRAFT_28146</name>
</gene>
<name>F4PD44_BATDJ</name>
<feature type="chain" id="PRO_5003312916" description="SPX domain-containing protein" evidence="2">
    <location>
        <begin position="18"/>
        <end position="238"/>
    </location>
</feature>
<proteinExistence type="predicted"/>
<evidence type="ECO:0000313" key="4">
    <source>
        <dbReference type="Proteomes" id="UP000007241"/>
    </source>
</evidence>
<keyword evidence="4" id="KW-1185">Reference proteome</keyword>
<reference evidence="3 4" key="1">
    <citation type="submission" date="2009-12" db="EMBL/GenBank/DDBJ databases">
        <title>The draft genome of Batrachochytrium dendrobatidis.</title>
        <authorList>
            <consortium name="US DOE Joint Genome Institute (JGI-PGF)"/>
            <person name="Kuo A."/>
            <person name="Salamov A."/>
            <person name="Schmutz J."/>
            <person name="Lucas S."/>
            <person name="Pitluck S."/>
            <person name="Rosenblum E."/>
            <person name="Stajich J."/>
            <person name="Eisen M."/>
            <person name="Grigoriev I.V."/>
        </authorList>
    </citation>
    <scope>NUCLEOTIDE SEQUENCE [LARGE SCALE GENOMIC DNA]</scope>
    <source>
        <strain evidence="4">JAM81 / FGSC 10211</strain>
    </source>
</reference>
<evidence type="ECO:0000313" key="3">
    <source>
        <dbReference type="EMBL" id="EGF77029.1"/>
    </source>
</evidence>
<dbReference type="Proteomes" id="UP000007241">
    <property type="component" value="Unassembled WGS sequence"/>
</dbReference>
<evidence type="ECO:0000256" key="2">
    <source>
        <dbReference type="SAM" id="SignalP"/>
    </source>
</evidence>
<dbReference type="HOGENOM" id="CLU_1151613_0_0_1"/>
<keyword evidence="2" id="KW-0732">Signal</keyword>
<dbReference type="AlphaFoldDB" id="F4PD44"/>
<feature type="region of interest" description="Disordered" evidence="1">
    <location>
        <begin position="213"/>
        <end position="238"/>
    </location>
</feature>
<dbReference type="EMBL" id="GL882894">
    <property type="protein sequence ID" value="EGF77029.1"/>
    <property type="molecule type" value="Genomic_DNA"/>
</dbReference>
<feature type="compositionally biased region" description="Polar residues" evidence="1">
    <location>
        <begin position="27"/>
        <end position="45"/>
    </location>
</feature>
<feature type="signal peptide" evidence="2">
    <location>
        <begin position="1"/>
        <end position="17"/>
    </location>
</feature>
<evidence type="ECO:0000256" key="1">
    <source>
        <dbReference type="SAM" id="MobiDB-lite"/>
    </source>
</evidence>
<protein>
    <recommendedName>
        <fullName evidence="5">SPX domain-containing protein</fullName>
    </recommendedName>
</protein>
<accession>F4PD44</accession>
<organism evidence="3 4">
    <name type="scientific">Batrachochytrium dendrobatidis (strain JAM81 / FGSC 10211)</name>
    <name type="common">Frog chytrid fungus</name>
    <dbReference type="NCBI Taxonomy" id="684364"/>
    <lineage>
        <taxon>Eukaryota</taxon>
        <taxon>Fungi</taxon>
        <taxon>Fungi incertae sedis</taxon>
        <taxon>Chytridiomycota</taxon>
        <taxon>Chytridiomycota incertae sedis</taxon>
        <taxon>Chytridiomycetes</taxon>
        <taxon>Rhizophydiales</taxon>
        <taxon>Rhizophydiales incertae sedis</taxon>
        <taxon>Batrachochytrium</taxon>
    </lineage>
</organism>